<sequence>MISEGIPEQFNEILRAYSFLEGDDQRTKLNQKKIKTISSLLLYLKPLEEKKILKVMTLIYILVMSEIMMGLSSSSWRLSVIAWAYPFKHGFSDTFYDGMKYVETIRF</sequence>
<dbReference type="Proteomes" id="UP000053766">
    <property type="component" value="Unassembled WGS sequence"/>
</dbReference>
<reference evidence="1 2" key="1">
    <citation type="submission" date="2013-11" db="EMBL/GenBank/DDBJ databases">
        <title>Draft genome of the bovine lungworm Dictyocaulus viviparus.</title>
        <authorList>
            <person name="Mitreva M."/>
        </authorList>
    </citation>
    <scope>NUCLEOTIDE SEQUENCE [LARGE SCALE GENOMIC DNA]</scope>
    <source>
        <strain evidence="1 2">HannoverDv2000</strain>
    </source>
</reference>
<evidence type="ECO:0000313" key="1">
    <source>
        <dbReference type="EMBL" id="KJH47137.1"/>
    </source>
</evidence>
<protein>
    <submittedName>
        <fullName evidence="1">Uncharacterized protein</fullName>
    </submittedName>
</protein>
<reference evidence="2" key="2">
    <citation type="journal article" date="2016" name="Sci. Rep.">
        <title>Dictyocaulus viviparus genome, variome and transcriptome elucidate lungworm biology and support future intervention.</title>
        <authorList>
            <person name="McNulty S.N."/>
            <person name="Strube C."/>
            <person name="Rosa B.A."/>
            <person name="Martin J.C."/>
            <person name="Tyagi R."/>
            <person name="Choi Y.J."/>
            <person name="Wang Q."/>
            <person name="Hallsworth Pepin K."/>
            <person name="Zhang X."/>
            <person name="Ozersky P."/>
            <person name="Wilson R.K."/>
            <person name="Sternberg P.W."/>
            <person name="Gasser R.B."/>
            <person name="Mitreva M."/>
        </authorList>
    </citation>
    <scope>NUCLEOTIDE SEQUENCE [LARGE SCALE GENOMIC DNA]</scope>
    <source>
        <strain evidence="2">HannoverDv2000</strain>
    </source>
</reference>
<evidence type="ECO:0000313" key="2">
    <source>
        <dbReference type="Proteomes" id="UP000053766"/>
    </source>
</evidence>
<keyword evidence="2" id="KW-1185">Reference proteome</keyword>
<name>A0A0D8XTI1_DICVI</name>
<accession>A0A0D8XTI1</accession>
<dbReference type="EMBL" id="KN716319">
    <property type="protein sequence ID" value="KJH47137.1"/>
    <property type="molecule type" value="Genomic_DNA"/>
</dbReference>
<proteinExistence type="predicted"/>
<dbReference type="AlphaFoldDB" id="A0A0D8XTI1"/>
<gene>
    <name evidence="1" type="ORF">DICVIV_06788</name>
</gene>
<organism evidence="1 2">
    <name type="scientific">Dictyocaulus viviparus</name>
    <name type="common">Bovine lungworm</name>
    <dbReference type="NCBI Taxonomy" id="29172"/>
    <lineage>
        <taxon>Eukaryota</taxon>
        <taxon>Metazoa</taxon>
        <taxon>Ecdysozoa</taxon>
        <taxon>Nematoda</taxon>
        <taxon>Chromadorea</taxon>
        <taxon>Rhabditida</taxon>
        <taxon>Rhabditina</taxon>
        <taxon>Rhabditomorpha</taxon>
        <taxon>Strongyloidea</taxon>
        <taxon>Metastrongylidae</taxon>
        <taxon>Dictyocaulus</taxon>
    </lineage>
</organism>